<dbReference type="SUPFAM" id="SSF143113">
    <property type="entry name" value="NAP-like"/>
    <property type="match status" value="1"/>
</dbReference>
<dbReference type="GeneID" id="33559001"/>
<reference evidence="4 5" key="1">
    <citation type="submission" date="2017-03" db="EMBL/GenBank/DDBJ databases">
        <title>Widespread Adenine N6-methylation of Active Genes in Fungi.</title>
        <authorList>
            <consortium name="DOE Joint Genome Institute"/>
            <person name="Mondo S.J."/>
            <person name="Dannebaum R.O."/>
            <person name="Kuo R.C."/>
            <person name="Louie K.B."/>
            <person name="Bewick A.J."/>
            <person name="Labutti K."/>
            <person name="Haridas S."/>
            <person name="Kuo A."/>
            <person name="Salamov A."/>
            <person name="Ahrendt S.R."/>
            <person name="Lau R."/>
            <person name="Bowen B.P."/>
            <person name="Lipzen A."/>
            <person name="Sullivan W."/>
            <person name="Andreopoulos W.B."/>
            <person name="Clum A."/>
            <person name="Lindquist E."/>
            <person name="Daum C."/>
            <person name="Northen T.R."/>
            <person name="Ramamoorthy G."/>
            <person name="Schmitz R.J."/>
            <person name="Gryganskyi A."/>
            <person name="Culley D."/>
            <person name="Magnuson J."/>
            <person name="James T.Y."/>
            <person name="O'Malley M.A."/>
            <person name="Stajich J.E."/>
            <person name="Spatafora J.W."/>
            <person name="Visel A."/>
            <person name="Grigoriev I.V."/>
        </authorList>
    </citation>
    <scope>NUCLEOTIDE SEQUENCE [LARGE SCALE GENOMIC DNA]</scope>
    <source>
        <strain evidence="4 5">NRRL Y-17943</strain>
    </source>
</reference>
<dbReference type="AlphaFoldDB" id="A0A1Y1U9A5"/>
<dbReference type="EMBL" id="NBSH01000018">
    <property type="protein sequence ID" value="ORX33675.1"/>
    <property type="molecule type" value="Genomic_DNA"/>
</dbReference>
<evidence type="ECO:0000313" key="4">
    <source>
        <dbReference type="EMBL" id="ORX33675.1"/>
    </source>
</evidence>
<accession>A0A1Y1U9A5</accession>
<comment type="caution">
    <text evidence="4">The sequence shown here is derived from an EMBL/GenBank/DDBJ whole genome shotgun (WGS) entry which is preliminary data.</text>
</comment>
<dbReference type="InParanoid" id="A0A1Y1U9A5"/>
<dbReference type="Proteomes" id="UP000193218">
    <property type="component" value="Unassembled WGS sequence"/>
</dbReference>
<dbReference type="InterPro" id="IPR037231">
    <property type="entry name" value="NAP-like_sf"/>
</dbReference>
<dbReference type="RefSeq" id="XP_021867985.1">
    <property type="nucleotide sequence ID" value="XM_022017192.1"/>
</dbReference>
<dbReference type="Pfam" id="PF00956">
    <property type="entry name" value="NAP"/>
    <property type="match status" value="1"/>
</dbReference>
<dbReference type="PANTHER" id="PTHR11875">
    <property type="entry name" value="TESTIS-SPECIFIC Y-ENCODED PROTEIN"/>
    <property type="match status" value="1"/>
</dbReference>
<protein>
    <recommendedName>
        <fullName evidence="6">Nucleosome assembly protein</fullName>
    </recommendedName>
</protein>
<evidence type="ECO:0008006" key="6">
    <source>
        <dbReference type="Google" id="ProtNLM"/>
    </source>
</evidence>
<evidence type="ECO:0000256" key="1">
    <source>
        <dbReference type="ARBA" id="ARBA00009947"/>
    </source>
</evidence>
<proteinExistence type="inferred from homology"/>
<feature type="compositionally biased region" description="Acidic residues" evidence="3">
    <location>
        <begin position="217"/>
        <end position="250"/>
    </location>
</feature>
<dbReference type="GO" id="GO:0005634">
    <property type="term" value="C:nucleus"/>
    <property type="evidence" value="ECO:0007669"/>
    <property type="project" value="InterPro"/>
</dbReference>
<dbReference type="InterPro" id="IPR002164">
    <property type="entry name" value="NAP_family"/>
</dbReference>
<dbReference type="Gene3D" id="3.30.1120.90">
    <property type="entry name" value="Nucleosome assembly protein"/>
    <property type="match status" value="1"/>
</dbReference>
<sequence>MALQDFDDLPELPEDVLTSLEQKNAEKKYRYLRYNCKETLAFLEDIRGLVKGHRGFWLQALLNQDVIRAYLSSTPDKQALSYLTDIELKQDPSDPRPFELVFHFDENPFFSNSTLSKKYSLPKGVEPAPADGSVTEQMASFSADELEVSVQKIDWKSDDKNLCKLQPRAQAEDDQIEGDFGSFFWYFESPTDDFGIGLTIQDEVLPDAVEYYTGQANEDEGEFEDYDEDELDEEDGDDDEEIDLEDEEDEPQKKRQRK</sequence>
<dbReference type="GO" id="GO:0006334">
    <property type="term" value="P:nucleosome assembly"/>
    <property type="evidence" value="ECO:0007669"/>
    <property type="project" value="InterPro"/>
</dbReference>
<evidence type="ECO:0000256" key="3">
    <source>
        <dbReference type="SAM" id="MobiDB-lite"/>
    </source>
</evidence>
<gene>
    <name evidence="4" type="ORF">BD324DRAFT_639133</name>
</gene>
<comment type="similarity">
    <text evidence="1 2">Belongs to the nucleosome assembly protein (NAP) family.</text>
</comment>
<dbReference type="OrthoDB" id="19419at2759"/>
<name>A0A1Y1U9A5_9TREE</name>
<evidence type="ECO:0000256" key="2">
    <source>
        <dbReference type="RuleBase" id="RU003876"/>
    </source>
</evidence>
<dbReference type="STRING" id="4999.A0A1Y1U9A5"/>
<organism evidence="4 5">
    <name type="scientific">Kockovaella imperatae</name>
    <dbReference type="NCBI Taxonomy" id="4999"/>
    <lineage>
        <taxon>Eukaryota</taxon>
        <taxon>Fungi</taxon>
        <taxon>Dikarya</taxon>
        <taxon>Basidiomycota</taxon>
        <taxon>Agaricomycotina</taxon>
        <taxon>Tremellomycetes</taxon>
        <taxon>Tremellales</taxon>
        <taxon>Cuniculitremaceae</taxon>
        <taxon>Kockovaella</taxon>
    </lineage>
</organism>
<evidence type="ECO:0000313" key="5">
    <source>
        <dbReference type="Proteomes" id="UP000193218"/>
    </source>
</evidence>
<keyword evidence="5" id="KW-1185">Reference proteome</keyword>
<feature type="region of interest" description="Disordered" evidence="3">
    <location>
        <begin position="210"/>
        <end position="258"/>
    </location>
</feature>